<feature type="transmembrane region" description="Helical" evidence="1">
    <location>
        <begin position="12"/>
        <end position="33"/>
    </location>
</feature>
<proteinExistence type="predicted"/>
<accession>X1A362</accession>
<keyword evidence="1" id="KW-0472">Membrane</keyword>
<gene>
    <name evidence="2" type="ORF">S01H4_20769</name>
</gene>
<dbReference type="AlphaFoldDB" id="X1A362"/>
<protein>
    <recommendedName>
        <fullName evidence="3">Archaeal Type IV pilin N-terminal domain-containing protein</fullName>
    </recommendedName>
</protein>
<reference evidence="2" key="1">
    <citation type="journal article" date="2014" name="Front. Microbiol.">
        <title>High frequency of phylogenetically diverse reductive dehalogenase-homologous genes in deep subseafloor sedimentary metagenomes.</title>
        <authorList>
            <person name="Kawai M."/>
            <person name="Futagami T."/>
            <person name="Toyoda A."/>
            <person name="Takaki Y."/>
            <person name="Nishi S."/>
            <person name="Hori S."/>
            <person name="Arai W."/>
            <person name="Tsubouchi T."/>
            <person name="Morono Y."/>
            <person name="Uchiyama I."/>
            <person name="Ito T."/>
            <person name="Fujiyama A."/>
            <person name="Inagaki F."/>
            <person name="Takami H."/>
        </authorList>
    </citation>
    <scope>NUCLEOTIDE SEQUENCE</scope>
    <source>
        <strain evidence="2">Expedition CK06-06</strain>
    </source>
</reference>
<evidence type="ECO:0000256" key="1">
    <source>
        <dbReference type="SAM" id="Phobius"/>
    </source>
</evidence>
<evidence type="ECO:0008006" key="3">
    <source>
        <dbReference type="Google" id="ProtNLM"/>
    </source>
</evidence>
<comment type="caution">
    <text evidence="2">The sequence shown here is derived from an EMBL/GenBank/DDBJ whole genome shotgun (WGS) entry which is preliminary data.</text>
</comment>
<organism evidence="2">
    <name type="scientific">marine sediment metagenome</name>
    <dbReference type="NCBI Taxonomy" id="412755"/>
    <lineage>
        <taxon>unclassified sequences</taxon>
        <taxon>metagenomes</taxon>
        <taxon>ecological metagenomes</taxon>
    </lineage>
</organism>
<keyword evidence="1" id="KW-0812">Transmembrane</keyword>
<sequence length="124" mass="13693">MSGGRKEYGQSATEYILILAAVLVVVAVAAYYVTRGPSFPPLSATATHVDNEIRVNINTGSIPSDDWQYSVSTIYGTYDWKNEDVELKAPYVSLGTYSPSNYYVSLKHQPSGHIYFSDQTITIT</sequence>
<keyword evidence="1" id="KW-1133">Transmembrane helix</keyword>
<name>X1A362_9ZZZZ</name>
<evidence type="ECO:0000313" key="2">
    <source>
        <dbReference type="EMBL" id="GAG67233.1"/>
    </source>
</evidence>
<dbReference type="EMBL" id="BART01009367">
    <property type="protein sequence ID" value="GAG67233.1"/>
    <property type="molecule type" value="Genomic_DNA"/>
</dbReference>